<feature type="domain" description="UvrD-like helicase ATP-binding" evidence="13">
    <location>
        <begin position="1"/>
        <end position="283"/>
    </location>
</feature>
<evidence type="ECO:0000256" key="7">
    <source>
        <dbReference type="ARBA" id="ARBA00023235"/>
    </source>
</evidence>
<dbReference type="InterPro" id="IPR014016">
    <property type="entry name" value="UvrD-like_ATP-bd"/>
</dbReference>
<evidence type="ECO:0000313" key="15">
    <source>
        <dbReference type="EMBL" id="PIR88777.1"/>
    </source>
</evidence>
<keyword evidence="7" id="KW-0413">Isomerase</keyword>
<dbReference type="PANTHER" id="PTHR11070:SF2">
    <property type="entry name" value="ATP-DEPENDENT DNA HELICASE SRS2"/>
    <property type="match status" value="1"/>
</dbReference>
<comment type="similarity">
    <text evidence="1">Belongs to the helicase family. UvrD subfamily.</text>
</comment>
<evidence type="ECO:0000256" key="4">
    <source>
        <dbReference type="ARBA" id="ARBA00022806"/>
    </source>
</evidence>
<dbReference type="InterPro" id="IPR027417">
    <property type="entry name" value="P-loop_NTPase"/>
</dbReference>
<sequence length="598" mass="69028">MLNDRQKEAVEHGEGPLLMAAGAGSGKTRALTSRLRFLIERGTAPERIVAITFTNKAADQMYEQVFNTKKRSAGDLPTIGKPFIGTFHSFGLRILKNEIQKTDRRPGFSIYDDDDSSRMVRHIIKELDLPREHYRPAVLKAKISRIKSELQNPEMLKESSSEEDQILYEAHRRYEEKLEKSNAFDFDDLIAKTILLLQKNPEVLKQYQDLFDYVLVDEYQDINRSQYELVRLLVKKHQNLNVVGDDAQSIYRFRGADYRNFLNFARDWPNAKIVKLEQAYRSTKTIIAAANALIANNTKQTPKTLWTDNASGEPIQVISAGSQEDEALWLASEIQALRRKHPKQSVAVLYRTNAQSRAVEQALLQYGISYKIFGGPRFYDRKEVKDVVAALRFTVNPFDQSAKERIETSLGKRRSAPFFNQVEEGHIAPNSLGRIEIFLDAVGYKEWLKDKYLNAPERLENISELISFALQYDENPEELLERISLLQASDKIDDQISNPDVLLMTVHISKGLEFDTVFVIGLSEGILPHEKSMLKSDEVEEERRLMYVAITRAKNRLYFSYFFTPSRFLYEIPDELCQFQNSDGRDYWLPDEDEMYID</sequence>
<feature type="binding site" evidence="11">
    <location>
        <begin position="21"/>
        <end position="28"/>
    </location>
    <ligand>
        <name>ATP</name>
        <dbReference type="ChEBI" id="CHEBI:30616"/>
    </ligand>
</feature>
<keyword evidence="2 11" id="KW-0547">Nucleotide-binding</keyword>
<dbReference type="GO" id="GO:0016887">
    <property type="term" value="F:ATP hydrolysis activity"/>
    <property type="evidence" value="ECO:0007669"/>
    <property type="project" value="RHEA"/>
</dbReference>
<keyword evidence="4 11" id="KW-0347">Helicase</keyword>
<dbReference type="PANTHER" id="PTHR11070">
    <property type="entry name" value="UVRD / RECB / PCRA DNA HELICASE FAMILY MEMBER"/>
    <property type="match status" value="1"/>
</dbReference>
<dbReference type="InterPro" id="IPR013986">
    <property type="entry name" value="DExx_box_DNA_helicase_dom_sf"/>
</dbReference>
<evidence type="ECO:0000256" key="10">
    <source>
        <dbReference type="ARBA" id="ARBA00048988"/>
    </source>
</evidence>
<dbReference type="InterPro" id="IPR014017">
    <property type="entry name" value="DNA_helicase_UvrD-like_C"/>
</dbReference>
<evidence type="ECO:0000256" key="9">
    <source>
        <dbReference type="ARBA" id="ARBA00034808"/>
    </source>
</evidence>
<comment type="catalytic activity">
    <reaction evidence="10">
        <text>ATP + H2O = ADP + phosphate + H(+)</text>
        <dbReference type="Rhea" id="RHEA:13065"/>
        <dbReference type="ChEBI" id="CHEBI:15377"/>
        <dbReference type="ChEBI" id="CHEBI:15378"/>
        <dbReference type="ChEBI" id="CHEBI:30616"/>
        <dbReference type="ChEBI" id="CHEBI:43474"/>
        <dbReference type="ChEBI" id="CHEBI:456216"/>
        <dbReference type="EC" id="5.6.2.4"/>
    </reaction>
</comment>
<evidence type="ECO:0000256" key="12">
    <source>
        <dbReference type="SAM" id="MobiDB-lite"/>
    </source>
</evidence>
<dbReference type="GO" id="GO:0005524">
    <property type="term" value="F:ATP binding"/>
    <property type="evidence" value="ECO:0007669"/>
    <property type="project" value="UniProtKB-UniRule"/>
</dbReference>
<evidence type="ECO:0000256" key="3">
    <source>
        <dbReference type="ARBA" id="ARBA00022801"/>
    </source>
</evidence>
<evidence type="ECO:0000259" key="13">
    <source>
        <dbReference type="PROSITE" id="PS51198"/>
    </source>
</evidence>
<dbReference type="GO" id="GO:0000725">
    <property type="term" value="P:recombinational repair"/>
    <property type="evidence" value="ECO:0007669"/>
    <property type="project" value="TreeGrafter"/>
</dbReference>
<evidence type="ECO:0000256" key="1">
    <source>
        <dbReference type="ARBA" id="ARBA00009922"/>
    </source>
</evidence>
<dbReference type="Gene3D" id="1.10.486.10">
    <property type="entry name" value="PCRA, domain 4"/>
    <property type="match status" value="2"/>
</dbReference>
<dbReference type="PROSITE" id="PS51198">
    <property type="entry name" value="UVRD_HELICASE_ATP_BIND"/>
    <property type="match status" value="1"/>
</dbReference>
<evidence type="ECO:0000313" key="16">
    <source>
        <dbReference type="Proteomes" id="UP000229615"/>
    </source>
</evidence>
<dbReference type="Pfam" id="PF13361">
    <property type="entry name" value="UvrD_C"/>
    <property type="match status" value="2"/>
</dbReference>
<name>A0A2H0UQW3_9BACT</name>
<feature type="domain" description="UvrD-like helicase C-terminal" evidence="14">
    <location>
        <begin position="284"/>
        <end position="511"/>
    </location>
</feature>
<dbReference type="GO" id="GO:0033202">
    <property type="term" value="C:DNA helicase complex"/>
    <property type="evidence" value="ECO:0007669"/>
    <property type="project" value="TreeGrafter"/>
</dbReference>
<dbReference type="InterPro" id="IPR000212">
    <property type="entry name" value="DNA_helicase_UvrD/REP"/>
</dbReference>
<dbReference type="Pfam" id="PF00580">
    <property type="entry name" value="UvrD-helicase"/>
    <property type="match status" value="1"/>
</dbReference>
<dbReference type="Gene3D" id="1.10.10.160">
    <property type="match status" value="1"/>
</dbReference>
<keyword evidence="6" id="KW-0238">DNA-binding</keyword>
<dbReference type="Proteomes" id="UP000229615">
    <property type="component" value="Unassembled WGS sequence"/>
</dbReference>
<dbReference type="GO" id="GO:0005829">
    <property type="term" value="C:cytosol"/>
    <property type="evidence" value="ECO:0007669"/>
    <property type="project" value="TreeGrafter"/>
</dbReference>
<evidence type="ECO:0000256" key="5">
    <source>
        <dbReference type="ARBA" id="ARBA00022840"/>
    </source>
</evidence>
<gene>
    <name evidence="15" type="ORF">COU09_00340</name>
</gene>
<dbReference type="CDD" id="cd17932">
    <property type="entry name" value="DEXQc_UvrD"/>
    <property type="match status" value="1"/>
</dbReference>
<evidence type="ECO:0000259" key="14">
    <source>
        <dbReference type="PROSITE" id="PS51217"/>
    </source>
</evidence>
<dbReference type="SUPFAM" id="SSF52540">
    <property type="entry name" value="P-loop containing nucleoside triphosphate hydrolases"/>
    <property type="match status" value="1"/>
</dbReference>
<dbReference type="Gene3D" id="3.40.50.300">
    <property type="entry name" value="P-loop containing nucleotide triphosphate hydrolases"/>
    <property type="match status" value="3"/>
</dbReference>
<dbReference type="GO" id="GO:0043138">
    <property type="term" value="F:3'-5' DNA helicase activity"/>
    <property type="evidence" value="ECO:0007669"/>
    <property type="project" value="UniProtKB-EC"/>
</dbReference>
<accession>A0A2H0UQW3</accession>
<dbReference type="AlphaFoldDB" id="A0A2H0UQW3"/>
<comment type="catalytic activity">
    <reaction evidence="8">
        <text>Couples ATP hydrolysis with the unwinding of duplex DNA by translocating in the 3'-5' direction.</text>
        <dbReference type="EC" id="5.6.2.4"/>
    </reaction>
</comment>
<feature type="region of interest" description="Disordered" evidence="12">
    <location>
        <begin position="1"/>
        <end position="22"/>
    </location>
</feature>
<keyword evidence="3 11" id="KW-0378">Hydrolase</keyword>
<dbReference type="GO" id="GO:0003677">
    <property type="term" value="F:DNA binding"/>
    <property type="evidence" value="ECO:0007669"/>
    <property type="project" value="UniProtKB-KW"/>
</dbReference>
<evidence type="ECO:0000256" key="6">
    <source>
        <dbReference type="ARBA" id="ARBA00023125"/>
    </source>
</evidence>
<dbReference type="PROSITE" id="PS51217">
    <property type="entry name" value="UVRD_HELICASE_CTER"/>
    <property type="match status" value="1"/>
</dbReference>
<keyword evidence="5 11" id="KW-0067">ATP-binding</keyword>
<protein>
    <recommendedName>
        <fullName evidence="9">DNA 3'-5' helicase</fullName>
        <ecNumber evidence="9">5.6.2.4</ecNumber>
    </recommendedName>
</protein>
<evidence type="ECO:0000256" key="2">
    <source>
        <dbReference type="ARBA" id="ARBA00022741"/>
    </source>
</evidence>
<feature type="compositionally biased region" description="Basic and acidic residues" evidence="12">
    <location>
        <begin position="1"/>
        <end position="14"/>
    </location>
</feature>
<organism evidence="15 16">
    <name type="scientific">Candidatus Harrisonbacteria bacterium CG10_big_fil_rev_8_21_14_0_10_44_23</name>
    <dbReference type="NCBI Taxonomy" id="1974585"/>
    <lineage>
        <taxon>Bacteria</taxon>
        <taxon>Candidatus Harrisoniibacteriota</taxon>
    </lineage>
</organism>
<dbReference type="EMBL" id="PFBB01000004">
    <property type="protein sequence ID" value="PIR88777.1"/>
    <property type="molecule type" value="Genomic_DNA"/>
</dbReference>
<proteinExistence type="inferred from homology"/>
<dbReference type="CDD" id="cd18807">
    <property type="entry name" value="SF1_C_UvrD"/>
    <property type="match status" value="1"/>
</dbReference>
<reference evidence="16" key="1">
    <citation type="submission" date="2017-09" db="EMBL/GenBank/DDBJ databases">
        <title>Depth-based differentiation of microbial function through sediment-hosted aquifers and enrichment of novel symbionts in the deep terrestrial subsurface.</title>
        <authorList>
            <person name="Probst A.J."/>
            <person name="Ladd B."/>
            <person name="Jarett J.K."/>
            <person name="Geller-Mcgrath D.E."/>
            <person name="Sieber C.M.K."/>
            <person name="Emerson J.B."/>
            <person name="Anantharaman K."/>
            <person name="Thomas B.C."/>
            <person name="Malmstrom R."/>
            <person name="Stieglmeier M."/>
            <person name="Klingl A."/>
            <person name="Woyke T."/>
            <person name="Ryan C.M."/>
            <person name="Banfield J.F."/>
        </authorList>
    </citation>
    <scope>NUCLEOTIDE SEQUENCE [LARGE SCALE GENOMIC DNA]</scope>
</reference>
<dbReference type="EC" id="5.6.2.4" evidence="9"/>
<evidence type="ECO:0000256" key="11">
    <source>
        <dbReference type="PROSITE-ProRule" id="PRU00560"/>
    </source>
</evidence>
<comment type="caution">
    <text evidence="15">The sequence shown here is derived from an EMBL/GenBank/DDBJ whole genome shotgun (WGS) entry which is preliminary data.</text>
</comment>
<evidence type="ECO:0000256" key="8">
    <source>
        <dbReference type="ARBA" id="ARBA00034617"/>
    </source>
</evidence>